<protein>
    <submittedName>
        <fullName evidence="2">Efflux transporter, RND family, MFP subunit</fullName>
    </submittedName>
</protein>
<dbReference type="RefSeq" id="WP_027698829.1">
    <property type="nucleotide sequence ID" value="NZ_DF820488.1"/>
</dbReference>
<keyword evidence="3" id="KW-1185">Reference proteome</keyword>
<evidence type="ECO:0000313" key="3">
    <source>
        <dbReference type="Proteomes" id="UP000030643"/>
    </source>
</evidence>
<reference evidence="3" key="1">
    <citation type="journal article" date="2014" name="Genome Announc.">
        <title>Draft genome sequence of Weissella oryzae SG25T, isolated from fermented rice grains.</title>
        <authorList>
            <person name="Tanizawa Y."/>
            <person name="Fujisawa T."/>
            <person name="Mochizuki T."/>
            <person name="Kaminuma E."/>
            <person name="Suzuki Y."/>
            <person name="Nakamura Y."/>
            <person name="Tohno M."/>
        </authorList>
    </citation>
    <scope>NUCLEOTIDE SEQUENCE [LARGE SCALE GENOMIC DNA]</scope>
    <source>
        <strain evidence="3">DSM 25784 / JCM 18191 / LMG 30913 / SG25</strain>
    </source>
</reference>
<keyword evidence="1" id="KW-1133">Transmembrane helix</keyword>
<dbReference type="AlphaFoldDB" id="A0A069D0A1"/>
<organism evidence="2 3">
    <name type="scientific">Weissella oryzae (strain DSM 25784 / JCM 18191 / LMG 30913 / SG25)</name>
    <dbReference type="NCBI Taxonomy" id="1329250"/>
    <lineage>
        <taxon>Bacteria</taxon>
        <taxon>Bacillati</taxon>
        <taxon>Bacillota</taxon>
        <taxon>Bacilli</taxon>
        <taxon>Lactobacillales</taxon>
        <taxon>Lactobacillaceae</taxon>
        <taxon>Weissella</taxon>
    </lineage>
</organism>
<evidence type="ECO:0000313" key="2">
    <source>
        <dbReference type="EMBL" id="GAK30746.1"/>
    </source>
</evidence>
<keyword evidence="1" id="KW-0472">Membrane</keyword>
<proteinExistence type="predicted"/>
<dbReference type="EMBL" id="DF820488">
    <property type="protein sequence ID" value="GAK30746.1"/>
    <property type="molecule type" value="Genomic_DNA"/>
</dbReference>
<dbReference type="STRING" id="1329250.WOSG25_050180"/>
<sequence>MSKKKWVISGVIGLVVIILAIFGYQSYANSQQASNAKFATTLVIKKLNQDEYSGDTKKYLKPYTNKNVDIEVVPVSDYSSSNPKFYVTVNYSDLDMDKTKHNYKEVPYEEYSKVANNDEIAYKALMKIVDGKAKFYIATGIDENTLKFKEKTNIYLVDTKSRSVHSTSKTGDGPKVYTIDSYKTEQK</sequence>
<feature type="transmembrane region" description="Helical" evidence="1">
    <location>
        <begin position="7"/>
        <end position="27"/>
    </location>
</feature>
<evidence type="ECO:0000256" key="1">
    <source>
        <dbReference type="SAM" id="Phobius"/>
    </source>
</evidence>
<keyword evidence="1" id="KW-0812">Transmembrane</keyword>
<name>A0A069D0A1_WEIOS</name>
<dbReference type="Proteomes" id="UP000030643">
    <property type="component" value="Unassembled WGS sequence"/>
</dbReference>
<accession>A0A069D0A1</accession>
<gene>
    <name evidence="2" type="ORF">WOSG25_050180</name>
</gene>